<name>A0A6L3W6L0_9ACTN</name>
<proteinExistence type="predicted"/>
<feature type="transmembrane region" description="Helical" evidence="2">
    <location>
        <begin position="163"/>
        <end position="181"/>
    </location>
</feature>
<dbReference type="OrthoDB" id="3466756at2"/>
<keyword evidence="2" id="KW-1133">Transmembrane helix</keyword>
<sequence length="305" mass="32825">MISSGGRPQKARTRTARFERQLAAFGEVLAAHPFAGDHPEATADMAAEFARAREHLEAAERDAARDRALARRELDASVAALNRLNARIAGTFPEKAGTFPEKEEASEPKPQASAPEAPRSVSDRPRPRLRDRYTSKQLALRGGLAALALYLVAVAVLGGWSMAVVAVMGLIFGFPLAYAGADLGKEVLRQVWGAFKGGIVEAEYRRTAKAADGDAWEQHFVYEDADGRSVTYRRGVPKESLAALPSRKLWLVAHGDEPELQSLSTPLWLTLLLAFMLSVFLAGAVVVVGAVPGMLIAVLTGHTFG</sequence>
<feature type="region of interest" description="Disordered" evidence="1">
    <location>
        <begin position="92"/>
        <end position="128"/>
    </location>
</feature>
<reference evidence="3 4" key="1">
    <citation type="submission" date="2019-09" db="EMBL/GenBank/DDBJ databases">
        <title>Actinomadura physcomitrii sp. nov., a novel actinomycete isolated from moss [Physcomitrium sphaericum (Ludw) Fuernr].</title>
        <authorList>
            <person name="Liu C."/>
            <person name="Zhuang X."/>
        </authorList>
    </citation>
    <scope>NUCLEOTIDE SEQUENCE [LARGE SCALE GENOMIC DNA]</scope>
    <source>
        <strain evidence="3 4">CYP1-1B</strain>
    </source>
</reference>
<dbReference type="AlphaFoldDB" id="A0A6L3W6L0"/>
<evidence type="ECO:0000256" key="1">
    <source>
        <dbReference type="SAM" id="MobiDB-lite"/>
    </source>
</evidence>
<feature type="transmembrane region" description="Helical" evidence="2">
    <location>
        <begin position="138"/>
        <end position="157"/>
    </location>
</feature>
<accession>A0A6L3W6L0</accession>
<evidence type="ECO:0000256" key="2">
    <source>
        <dbReference type="SAM" id="Phobius"/>
    </source>
</evidence>
<organism evidence="3 4">
    <name type="scientific">Actinomadura montaniterrae</name>
    <dbReference type="NCBI Taxonomy" id="1803903"/>
    <lineage>
        <taxon>Bacteria</taxon>
        <taxon>Bacillati</taxon>
        <taxon>Actinomycetota</taxon>
        <taxon>Actinomycetes</taxon>
        <taxon>Streptosporangiales</taxon>
        <taxon>Thermomonosporaceae</taxon>
        <taxon>Actinomadura</taxon>
    </lineage>
</organism>
<comment type="caution">
    <text evidence="3">The sequence shown here is derived from an EMBL/GenBank/DDBJ whole genome shotgun (WGS) entry which is preliminary data.</text>
</comment>
<dbReference type="Proteomes" id="UP000483004">
    <property type="component" value="Unassembled WGS sequence"/>
</dbReference>
<evidence type="ECO:0000313" key="4">
    <source>
        <dbReference type="Proteomes" id="UP000483004"/>
    </source>
</evidence>
<gene>
    <name evidence="3" type="ORF">F9B16_01575</name>
</gene>
<protein>
    <submittedName>
        <fullName evidence="3">Uncharacterized protein</fullName>
    </submittedName>
</protein>
<keyword evidence="2" id="KW-0812">Transmembrane</keyword>
<dbReference type="RefSeq" id="WP_151537988.1">
    <property type="nucleotide sequence ID" value="NZ_WBMR01000002.1"/>
</dbReference>
<keyword evidence="2" id="KW-0472">Membrane</keyword>
<keyword evidence="4" id="KW-1185">Reference proteome</keyword>
<feature type="transmembrane region" description="Helical" evidence="2">
    <location>
        <begin position="267"/>
        <end position="299"/>
    </location>
</feature>
<evidence type="ECO:0000313" key="3">
    <source>
        <dbReference type="EMBL" id="KAB2389960.1"/>
    </source>
</evidence>
<dbReference type="EMBL" id="WBMR01000002">
    <property type="protein sequence ID" value="KAB2389960.1"/>
    <property type="molecule type" value="Genomic_DNA"/>
</dbReference>